<protein>
    <submittedName>
        <fullName evidence="1">CHASE2 domain-containing protein</fullName>
    </submittedName>
</protein>
<organism evidence="1 2">
    <name type="scientific">Paraburkholderia unamae</name>
    <dbReference type="NCBI Taxonomy" id="219649"/>
    <lineage>
        <taxon>Bacteria</taxon>
        <taxon>Pseudomonadati</taxon>
        <taxon>Pseudomonadota</taxon>
        <taxon>Betaproteobacteria</taxon>
        <taxon>Burkholderiales</taxon>
        <taxon>Burkholderiaceae</taxon>
        <taxon>Paraburkholderia</taxon>
    </lineage>
</organism>
<gene>
    <name evidence="1" type="ORF">VSR83_14375</name>
</gene>
<dbReference type="Proteomes" id="UP001392318">
    <property type="component" value="Unassembled WGS sequence"/>
</dbReference>
<name>A0ACC6RIH4_9BURK</name>
<keyword evidence="2" id="KW-1185">Reference proteome</keyword>
<accession>A0ACC6RIH4</accession>
<evidence type="ECO:0000313" key="2">
    <source>
        <dbReference type="Proteomes" id="UP001392318"/>
    </source>
</evidence>
<dbReference type="EMBL" id="JAYMRU010000009">
    <property type="protein sequence ID" value="MEM5401262.1"/>
    <property type="molecule type" value="Genomic_DNA"/>
</dbReference>
<sequence length="545" mass="60098">MRRAGRATERNARAAAGYSKKKQSITRMNVLVRGARALKRRLAAALFNRTILQGLLAIVFGIAAALVLPQLFGEEFATRKAASVYAPVAGQAYGNGSRDAISVLVIDDASLAQAGQTWPASYGYYIRLLDALQGYKPRAVFFDIMFRDPRPDPTLALFAQRLCKLRAGGTRVYLAGTPDAAGVLRVRPGLDELRGRCFETVSITFRPDEVDKLAWSYPLETHSSSNPVRRSAALAIYDDLAKEPVANASAPMALSWGLSPASDGLRLLAPVSAEEGNDAPESHEAYCRTDHGLLEIAPFGLREWLFHDAEKPVCVYHETVYGYDFANADDVGETVLKRALTNRVVMIGTAREYSNDFVISPIHGRVPGVYLHAMAFDNLLTYGSRYKHATALALRADRDHVHLFILVVGGLLAVVAVRVAKNRMRKRVEREHLRGPMRWVARRAGESVSWFVKCTLEIAASLALVAVLLYFGQSVLNMGFLSIIDIAVFALAAEWFEWNEKLVIWLFGPERESGEDEGANARDAAKEQCQQDQIGQQANHHVNGE</sequence>
<reference evidence="1" key="1">
    <citation type="submission" date="2024-01" db="EMBL/GenBank/DDBJ databases">
        <title>The diversity of rhizobia nodulating Mimosa spp. in eleven states of Brazil covering several biomes is determined by host plant, location, and edaphic factors.</title>
        <authorList>
            <person name="Rouws L."/>
            <person name="Barauna A."/>
            <person name="Beukes C."/>
            <person name="De Faria S.M."/>
            <person name="Gross E."/>
            <person name="Dos Reis Junior F.B."/>
            <person name="Simon M."/>
            <person name="Maluk M."/>
            <person name="Odee D.W."/>
            <person name="Kenicer G."/>
            <person name="Young J.P.W."/>
            <person name="Reis V.M."/>
            <person name="Zilli J."/>
            <person name="James E.K."/>
        </authorList>
    </citation>
    <scope>NUCLEOTIDE SEQUENCE</scope>
    <source>
        <strain evidence="1">JPY452</strain>
    </source>
</reference>
<evidence type="ECO:0000313" key="1">
    <source>
        <dbReference type="EMBL" id="MEM5401262.1"/>
    </source>
</evidence>
<proteinExistence type="predicted"/>
<comment type="caution">
    <text evidence="1">The sequence shown here is derived from an EMBL/GenBank/DDBJ whole genome shotgun (WGS) entry which is preliminary data.</text>
</comment>